<organism evidence="1 2">
    <name type="scientific">Giardia intestinalis</name>
    <name type="common">Giardia lamblia</name>
    <dbReference type="NCBI Taxonomy" id="5741"/>
    <lineage>
        <taxon>Eukaryota</taxon>
        <taxon>Metamonada</taxon>
        <taxon>Diplomonadida</taxon>
        <taxon>Hexamitidae</taxon>
        <taxon>Giardiinae</taxon>
        <taxon>Giardia</taxon>
    </lineage>
</organism>
<dbReference type="EMBL" id="AHHH01000013">
    <property type="protein sequence ID" value="ESU44926.1"/>
    <property type="molecule type" value="Genomic_DNA"/>
</dbReference>
<sequence>MDLKKLTLFLSTAGIRRILLYLHNHQSMSTAALSADHTLYYQLRSNGHKATEINIDNETELTHTGKTPNDVFVLLKKVPVHASTAQGSHLTVQILGQSYSDTSSSASCKSVSPPPPSVTVGVIKLCNSVLLGGFSYLDVFMDNPYTARNSSDSKVLCAVDSSGLFWDTTQRRVTQWDTLRFSDADVLTLLATHTAHDLSFSLAINGVIKPLFFNFHLVPTTTQERIVPLFFIQFNNAGIRIIGDITTAHNSLPDPRATFSLLSYSLQDSFGLNFATSLPSKPELAVDEPPGLCTQTSLTPTVPPTMAFSTAPQQLQPPVPPSEKIICKDTAEKHSTKPAMLHSRTTTAKQLVPPISRASSGVEKTVELSNIYGFGKQMGNHTVYTDDSIIFAEIDLGMLNIRSTQKPAHQYNFSTTATITKLDEVDAPQFSLAVFSLVKSLGSAISMVINTHSPDIIKPSVRLLCVHKEVLKVLPSCILFPVLLSYTAIESEIPSIESSGLYDFLVSDNGVEVRSHQDKSAVRIDRFIIKTVDMLSQLFDKEFYDKMVSSENNFVNGQSPAEFHISSYAICISVNTACVSVLQPKDQRRMDILSSPSNAQIPSWFSLTQLSTPLAWLRAAEAVHSMADGGSYSGEFRFLRNALGFLGFVDLSYRIATIDTEGVAVTTPIPVLDPQVSGDNELETPVSIYGVSMPKGCTLQLVSYGLSKDKKLGGNKNIIQEYFLNPPGKSPYLDYSTFNRGVYQSEAIKTYEFLYKAVFSKRDDKHPDTERVTSMNTALKHALDKLLSHGTQTNLLGAAIEHLNSPDYLYDVFISRELDRVQSPVRSSVLRHACSFHTNDKEERTSTTSLNSSAEIWNRLKATVEAGVPFWIFFDEITAATSTKSVVHDQDFMVTNNASSFTGREFLIVAHRVRTRILYVLYVDGMPSQTVLTTRPISVMLTFDSPWAMSSKYYLCKSPTYSPNYLRLTSWKECFQKPIPFTPYLPSRLEMIPLTSSLNLEIGSSTTSSNAESLSLYNNAANKMSHWESLLFVGSNSLVTPQTTNIYISIYSPYNADDDNLSILHHSLVRQYGSKSPRGSYEEGNYISLVASQYRQRVPNHVGTHKFNTRGPRKLDIDTIIANLSKKDIEKVPRGDHIISNISMYRLGRVAKADLLTNITNQYYVDSYSFDGMVNPLLEDRSIERLKRSIHAIDSYRLSWQDLREALGGLYDEPVLLFLCIGHCIDYTHMFNTEELFSRENDMGTIVWNLLLLIFGGGGIHRPCTSVVNFLINGINEKADRMQNPNNEELLISGNAGPIRRHINPKSLLDISFPPNILRDEYRSFYNYDKLCYVYTSNAFEAYHFGETSKLADLSQDTKTTGTVSLAPTCNPPASVYVRFEYVYVPRMSSGSIDEVLLNESERVNKVVDDLYSIRSGQDDSVEPSFPQFELISARTSKPLYAPLQLASAAKSVLCTTSQSSGSTIQLSSKPASTFLSSVKDDEGADKDASMYAISNNGYAVDATKLGICVLLSEMLPNRPLYSHCLKIVVKFQGKYGRFMIDRYSSSFSCARFTGDDRGKKKYMELHGEMRVTIILDYKQMFIFMFLQDLLSSSQTNAQRVPWKINWPVRFMVLLHYASAEITTLEN</sequence>
<dbReference type="Proteomes" id="UP000018040">
    <property type="component" value="Unassembled WGS sequence"/>
</dbReference>
<evidence type="ECO:0000313" key="2">
    <source>
        <dbReference type="Proteomes" id="UP000018040"/>
    </source>
</evidence>
<proteinExistence type="predicted"/>
<dbReference type="VEuPathDB" id="GiardiaDB:GL50803_00114216"/>
<evidence type="ECO:0000313" key="1">
    <source>
        <dbReference type="EMBL" id="ESU44926.1"/>
    </source>
</evidence>
<dbReference type="VEuPathDB" id="GiardiaDB:GL50581_3961"/>
<accession>V6U1P4</accession>
<comment type="caution">
    <text evidence="1">The sequence shown here is derived from an EMBL/GenBank/DDBJ whole genome shotgun (WGS) entry which is preliminary data.</text>
</comment>
<protein>
    <submittedName>
        <fullName evidence="1">Uncharacterized protein</fullName>
    </submittedName>
</protein>
<dbReference type="VEuPathDB" id="GiardiaDB:QR46_0776"/>
<dbReference type="OrthoDB" id="10253927at2759"/>
<reference evidence="1 2" key="2">
    <citation type="journal article" date="2013" name="Genome Biol. Evol.">
        <title>Genome sequencing of Giardia lamblia genotypes A2 and B isolates (DH and GS) and comparative analysis with the genomes of genotypes A1 and E (WB and Pig).</title>
        <authorList>
            <person name="Adam R.D."/>
            <person name="Dahlstrom E.W."/>
            <person name="Martens C.A."/>
            <person name="Bruno D.P."/>
            <person name="Barbian K.D."/>
            <person name="Ricklefs S.M."/>
            <person name="Hernandez M.M."/>
            <person name="Narla N.P."/>
            <person name="Patel R.B."/>
            <person name="Porcella S.F."/>
            <person name="Nash T.E."/>
        </authorList>
    </citation>
    <scope>NUCLEOTIDE SEQUENCE [LARGE SCALE GENOMIC DNA]</scope>
    <source>
        <strain evidence="1 2">GS</strain>
    </source>
</reference>
<gene>
    <name evidence="1" type="ORF">GSB_150166</name>
</gene>
<reference evidence="2" key="1">
    <citation type="submission" date="2012-02" db="EMBL/GenBank/DDBJ databases">
        <title>Genome sequencing of Giardia lamblia Genotypes A2 and B isolates (DH and GS) and comparative analysis with the genomes of Genotypes A1 and E (WB and Pig).</title>
        <authorList>
            <person name="Adam R."/>
            <person name="Dahlstrom E."/>
            <person name="Martens C."/>
            <person name="Bruno D."/>
            <person name="Barbian K."/>
            <person name="Porcella S.F."/>
            <person name="Nash T."/>
        </authorList>
    </citation>
    <scope>NUCLEOTIDE SEQUENCE</scope>
    <source>
        <strain evidence="2">GS</strain>
    </source>
</reference>
<name>V6U1P4_GIAIN</name>
<dbReference type="VEuPathDB" id="GiardiaDB:DHA2_154396"/>